<dbReference type="InterPro" id="IPR050834">
    <property type="entry name" value="Glycosyltransf_2"/>
</dbReference>
<dbReference type="Proteomes" id="UP000308707">
    <property type="component" value="Unassembled WGS sequence"/>
</dbReference>
<dbReference type="PANTHER" id="PTHR43685:SF3">
    <property type="entry name" value="SLR2126 PROTEIN"/>
    <property type="match status" value="1"/>
</dbReference>
<dbReference type="InterPro" id="IPR029044">
    <property type="entry name" value="Nucleotide-diphossugar_trans"/>
</dbReference>
<evidence type="ECO:0000313" key="4">
    <source>
        <dbReference type="EMBL" id="TKR29824.1"/>
    </source>
</evidence>
<sequence>MRRPRRRPDPVTTASLVVSTYNWKEALALCLRSIAAQRVLPLEVVVADDGSREDTGAMIREMARDFPVPLIHAWQEDAGFRLARARNLGIAASSGDYVIFLDGDLILHPDFVADHLALIRPGIFLQGGRLNATPEESKRLLAGGRPNFSPFMDGTFKRKHALRLPWLAKRKSRTAEGGQMMGCNMGIWRTDLDRVNGFDDDYEGWGREDDDISARLKHAGLTRRPIRFAGLAIHLWHNTRWPDGIPPTEVLPNDRFFNKVLAEKTVRCERGLDAHVARARAAAAA</sequence>
<organism evidence="4 5">
    <name type="scientific">Luteimonas gilva</name>
    <dbReference type="NCBI Taxonomy" id="2572684"/>
    <lineage>
        <taxon>Bacteria</taxon>
        <taxon>Pseudomonadati</taxon>
        <taxon>Pseudomonadota</taxon>
        <taxon>Gammaproteobacteria</taxon>
        <taxon>Lysobacterales</taxon>
        <taxon>Lysobacteraceae</taxon>
        <taxon>Luteimonas</taxon>
    </lineage>
</organism>
<dbReference type="EMBL" id="SZUA01000003">
    <property type="protein sequence ID" value="TKR29824.1"/>
    <property type="molecule type" value="Genomic_DNA"/>
</dbReference>
<evidence type="ECO:0000313" key="5">
    <source>
        <dbReference type="Proteomes" id="UP000308707"/>
    </source>
</evidence>
<feature type="domain" description="Galactosyltransferase C-terminal" evidence="3">
    <location>
        <begin position="178"/>
        <end position="222"/>
    </location>
</feature>
<dbReference type="Pfam" id="PF00535">
    <property type="entry name" value="Glycos_transf_2"/>
    <property type="match status" value="1"/>
</dbReference>
<protein>
    <submittedName>
        <fullName evidence="4">Glycosyltransferase</fullName>
    </submittedName>
</protein>
<keyword evidence="1 4" id="KW-0808">Transferase</keyword>
<reference evidence="4 5" key="1">
    <citation type="submission" date="2019-04" db="EMBL/GenBank/DDBJ databases">
        <title>Reference strain of H23.</title>
        <authorList>
            <person name="Luo X."/>
        </authorList>
    </citation>
    <scope>NUCLEOTIDE SEQUENCE [LARGE SCALE GENOMIC DNA]</scope>
    <source>
        <strain evidence="4 5">H23</strain>
    </source>
</reference>
<accession>A0A4U5JK81</accession>
<dbReference type="Gene3D" id="3.90.550.10">
    <property type="entry name" value="Spore Coat Polysaccharide Biosynthesis Protein SpsA, Chain A"/>
    <property type="match status" value="1"/>
</dbReference>
<dbReference type="Pfam" id="PF02709">
    <property type="entry name" value="Glyco_transf_7C"/>
    <property type="match status" value="1"/>
</dbReference>
<dbReference type="InterPro" id="IPR001173">
    <property type="entry name" value="Glyco_trans_2-like"/>
</dbReference>
<feature type="domain" description="Glycosyltransferase 2-like" evidence="2">
    <location>
        <begin position="15"/>
        <end position="120"/>
    </location>
</feature>
<dbReference type="CDD" id="cd06420">
    <property type="entry name" value="GT2_Chondriotin_Pol_N"/>
    <property type="match status" value="1"/>
</dbReference>
<dbReference type="GO" id="GO:0016740">
    <property type="term" value="F:transferase activity"/>
    <property type="evidence" value="ECO:0007669"/>
    <property type="project" value="UniProtKB-KW"/>
</dbReference>
<dbReference type="InterPro" id="IPR027791">
    <property type="entry name" value="Galactosyl_T_C"/>
</dbReference>
<evidence type="ECO:0000259" key="2">
    <source>
        <dbReference type="Pfam" id="PF00535"/>
    </source>
</evidence>
<name>A0A4U5JK81_9GAMM</name>
<evidence type="ECO:0000256" key="1">
    <source>
        <dbReference type="ARBA" id="ARBA00022679"/>
    </source>
</evidence>
<proteinExistence type="predicted"/>
<dbReference type="OrthoDB" id="9801954at2"/>
<dbReference type="AlphaFoldDB" id="A0A4U5JK81"/>
<dbReference type="PANTHER" id="PTHR43685">
    <property type="entry name" value="GLYCOSYLTRANSFERASE"/>
    <property type="match status" value="1"/>
</dbReference>
<keyword evidence="5" id="KW-1185">Reference proteome</keyword>
<gene>
    <name evidence="4" type="ORF">FCE95_14860</name>
</gene>
<comment type="caution">
    <text evidence="4">The sequence shown here is derived from an EMBL/GenBank/DDBJ whole genome shotgun (WGS) entry which is preliminary data.</text>
</comment>
<evidence type="ECO:0000259" key="3">
    <source>
        <dbReference type="Pfam" id="PF02709"/>
    </source>
</evidence>
<dbReference type="SUPFAM" id="SSF53448">
    <property type="entry name" value="Nucleotide-diphospho-sugar transferases"/>
    <property type="match status" value="1"/>
</dbReference>